<dbReference type="AlphaFoldDB" id="A0A7W6F0S0"/>
<dbReference type="Pfam" id="PF14300">
    <property type="entry name" value="DMP19"/>
    <property type="match status" value="1"/>
</dbReference>
<dbReference type="InterPro" id="IPR025402">
    <property type="entry name" value="DMP19_C"/>
</dbReference>
<dbReference type="RefSeq" id="WP_183198161.1">
    <property type="nucleotide sequence ID" value="NZ_JACIDA010000003.1"/>
</dbReference>
<evidence type="ECO:0000313" key="2">
    <source>
        <dbReference type="EMBL" id="MBB3873401.1"/>
    </source>
</evidence>
<evidence type="ECO:0000313" key="3">
    <source>
        <dbReference type="Proteomes" id="UP000532936"/>
    </source>
</evidence>
<protein>
    <recommendedName>
        <fullName evidence="1">DNA mimic protein DMP19 C-terminal domain-containing protein</fullName>
    </recommendedName>
</protein>
<proteinExistence type="predicted"/>
<sequence>MAQFARLPIASQHLFATHWTQSEVQNGGLGQFFCNYTGVLGPEAVVGFRALGMPETSAQLAQAMRIFGEPYPRERAARELAIPPIEIENRFAELLETEAGGFWEAADRFAMKNSQ</sequence>
<name>A0A7W6F0S0_9CAUL</name>
<comment type="caution">
    <text evidence="2">The sequence shown here is derived from an EMBL/GenBank/DDBJ whole genome shotgun (WGS) entry which is preliminary data.</text>
</comment>
<organism evidence="2 3">
    <name type="scientific">Brevundimonas mediterranea</name>
    <dbReference type="NCBI Taxonomy" id="74329"/>
    <lineage>
        <taxon>Bacteria</taxon>
        <taxon>Pseudomonadati</taxon>
        <taxon>Pseudomonadota</taxon>
        <taxon>Alphaproteobacteria</taxon>
        <taxon>Caulobacterales</taxon>
        <taxon>Caulobacteraceae</taxon>
        <taxon>Brevundimonas</taxon>
    </lineage>
</organism>
<evidence type="ECO:0000259" key="1">
    <source>
        <dbReference type="Pfam" id="PF14300"/>
    </source>
</evidence>
<accession>A0A7W6F0S0</accession>
<gene>
    <name evidence="2" type="ORF">GGR11_002963</name>
</gene>
<feature type="domain" description="DNA mimic protein DMP19 C-terminal" evidence="1">
    <location>
        <begin position="6"/>
        <end position="94"/>
    </location>
</feature>
<dbReference type="Gene3D" id="1.20.1420.60">
    <property type="match status" value="1"/>
</dbReference>
<reference evidence="2 3" key="1">
    <citation type="submission" date="2020-08" db="EMBL/GenBank/DDBJ databases">
        <title>Genomic Encyclopedia of Type Strains, Phase IV (KMG-IV): sequencing the most valuable type-strain genomes for metagenomic binning, comparative biology and taxonomic classification.</title>
        <authorList>
            <person name="Goeker M."/>
        </authorList>
    </citation>
    <scope>NUCLEOTIDE SEQUENCE [LARGE SCALE GENOMIC DNA]</scope>
    <source>
        <strain evidence="2 3">DSM 14878</strain>
    </source>
</reference>
<dbReference type="EMBL" id="JACIDA010000003">
    <property type="protein sequence ID" value="MBB3873401.1"/>
    <property type="molecule type" value="Genomic_DNA"/>
</dbReference>
<dbReference type="Proteomes" id="UP000532936">
    <property type="component" value="Unassembled WGS sequence"/>
</dbReference>